<dbReference type="GO" id="GO:0007091">
    <property type="term" value="P:metaphase/anaphase transition of mitotic cell cycle"/>
    <property type="evidence" value="ECO:0007669"/>
    <property type="project" value="TreeGrafter"/>
</dbReference>
<evidence type="ECO:0000256" key="1">
    <source>
        <dbReference type="SAM" id="MobiDB-lite"/>
    </source>
</evidence>
<dbReference type="InterPro" id="IPR044554">
    <property type="entry name" value="ANAPC2"/>
</dbReference>
<dbReference type="GO" id="GO:0070979">
    <property type="term" value="P:protein K11-linked ubiquitination"/>
    <property type="evidence" value="ECO:0007669"/>
    <property type="project" value="TreeGrafter"/>
</dbReference>
<dbReference type="InterPro" id="IPR057975">
    <property type="entry name" value="TPR_ANAPC2"/>
</dbReference>
<keyword evidence="4" id="KW-1185">Reference proteome</keyword>
<proteinExistence type="predicted"/>
<reference evidence="4" key="1">
    <citation type="journal article" date="2016" name="Nat. Commun.">
        <title>The Gonium pectorale genome demonstrates co-option of cell cycle regulation during the evolution of multicellularity.</title>
        <authorList>
            <person name="Hanschen E.R."/>
            <person name="Marriage T.N."/>
            <person name="Ferris P.J."/>
            <person name="Hamaji T."/>
            <person name="Toyoda A."/>
            <person name="Fujiyama A."/>
            <person name="Neme R."/>
            <person name="Noguchi H."/>
            <person name="Minakuchi Y."/>
            <person name="Suzuki M."/>
            <person name="Kawai-Toyooka H."/>
            <person name="Smith D.R."/>
            <person name="Sparks H."/>
            <person name="Anderson J."/>
            <person name="Bakaric R."/>
            <person name="Luria V."/>
            <person name="Karger A."/>
            <person name="Kirschner M.W."/>
            <person name="Durand P.M."/>
            <person name="Michod R.E."/>
            <person name="Nozaki H."/>
            <person name="Olson B.J."/>
        </authorList>
    </citation>
    <scope>NUCLEOTIDE SEQUENCE [LARGE SCALE GENOMIC DNA]</scope>
    <source>
        <strain evidence="4">NIES-2863</strain>
    </source>
</reference>
<comment type="caution">
    <text evidence="3">The sequence shown here is derived from an EMBL/GenBank/DDBJ whole genome shotgun (WGS) entry which is preliminary data.</text>
</comment>
<name>A0A150GAT1_GONPE</name>
<dbReference type="GO" id="GO:0005680">
    <property type="term" value="C:anaphase-promoting complex"/>
    <property type="evidence" value="ECO:0007669"/>
    <property type="project" value="TreeGrafter"/>
</dbReference>
<evidence type="ECO:0000259" key="2">
    <source>
        <dbReference type="Pfam" id="PF25773"/>
    </source>
</evidence>
<dbReference type="PANTHER" id="PTHR45957">
    <property type="entry name" value="ANAPHASE-PROMOTING COMPLEX SUBUNIT 2"/>
    <property type="match status" value="1"/>
</dbReference>
<sequence length="597" mass="59523">MQNLSMSLMASTSEVLVTAASTWMGYLVRLAAAAQQAAGNAGPAAAADAGASAAAGAVPLPTAAEVATLVSCGLGPALVSTVRQQLESLLEATAVPAFWGQMRRCRSAAAAGDDEALEQHLLSGLQALCSCVDSHCAALQQLADRVMAALAQEGAATAACTGPPAASVLGSAHSDQALALVPLLSRLTGQYRTSVSALLMATAEVSLSELLLLYYSSKLTQLAQTLAPLEQLMEAEEEEGAGGAGAGGGGATPPGGGGSGVLLAAMASGGGGGLGSLLGGGVGSGAVVYGAPPGYGARMSDGGVGSSAVEGVAMLMGSAQGGPDENTPPPSLRRASLQPSAVAAAMGPSWVRRLSGVCGCLASLALGPAGEEAVVAAVTAHVERLLRRLALGVYEREVLPAASRAAGRIPLEFLRLVIAGDGAASASASITPASASAPPQRGGCVAASTATTPPPSTAAGTDANPPSAATATGGGAAGGLAEPGTEARCLAEWRLRLSYLVFETLGRLRIGQMFDIVVEHPDSLPAVRDLAACLRHTNLQALFVSSFKRSLQQRLLHAGASATGIIHQYVATIRTMREIDPSDEDLRWGSGERTGEA</sequence>
<dbReference type="STRING" id="33097.A0A150GAT1"/>
<accession>A0A150GAT1</accession>
<dbReference type="Pfam" id="PF25773">
    <property type="entry name" value="TPR_ANAPC2"/>
    <property type="match status" value="1"/>
</dbReference>
<dbReference type="AlphaFoldDB" id="A0A150GAT1"/>
<evidence type="ECO:0000313" key="4">
    <source>
        <dbReference type="Proteomes" id="UP000075714"/>
    </source>
</evidence>
<dbReference type="PANTHER" id="PTHR45957:SF1">
    <property type="entry name" value="ANAPHASE-PROMOTING COMPLEX SUBUNIT 2"/>
    <property type="match status" value="1"/>
</dbReference>
<dbReference type="OrthoDB" id="5581181at2759"/>
<feature type="region of interest" description="Disordered" evidence="1">
    <location>
        <begin position="431"/>
        <end position="481"/>
    </location>
</feature>
<dbReference type="EMBL" id="LSYV01000040">
    <property type="protein sequence ID" value="KXZ46928.1"/>
    <property type="molecule type" value="Genomic_DNA"/>
</dbReference>
<feature type="compositionally biased region" description="Low complexity" evidence="1">
    <location>
        <begin position="446"/>
        <end position="461"/>
    </location>
</feature>
<organism evidence="3 4">
    <name type="scientific">Gonium pectorale</name>
    <name type="common">Green alga</name>
    <dbReference type="NCBI Taxonomy" id="33097"/>
    <lineage>
        <taxon>Eukaryota</taxon>
        <taxon>Viridiplantae</taxon>
        <taxon>Chlorophyta</taxon>
        <taxon>core chlorophytes</taxon>
        <taxon>Chlorophyceae</taxon>
        <taxon>CS clade</taxon>
        <taxon>Chlamydomonadales</taxon>
        <taxon>Volvocaceae</taxon>
        <taxon>Gonium</taxon>
    </lineage>
</organism>
<gene>
    <name evidence="3" type="ORF">GPECTOR_39g422</name>
</gene>
<evidence type="ECO:0000313" key="3">
    <source>
        <dbReference type="EMBL" id="KXZ46928.1"/>
    </source>
</evidence>
<dbReference type="Proteomes" id="UP000075714">
    <property type="component" value="Unassembled WGS sequence"/>
</dbReference>
<protein>
    <recommendedName>
        <fullName evidence="2">Anaphase-promoting complex subunit 2 TPR repeats domain-containing protein</fullName>
    </recommendedName>
</protein>
<feature type="domain" description="Anaphase-promoting complex subunit 2 TPR repeats" evidence="2">
    <location>
        <begin position="491"/>
        <end position="582"/>
    </location>
</feature>